<keyword evidence="13 15" id="KW-0576">Peroxisome</keyword>
<evidence type="ECO:0000313" key="18">
    <source>
        <dbReference type="EMBL" id="KAK5968716.1"/>
    </source>
</evidence>
<dbReference type="GO" id="GO:0004842">
    <property type="term" value="F:ubiquitin-protein transferase activity"/>
    <property type="evidence" value="ECO:0007669"/>
    <property type="project" value="TreeGrafter"/>
</dbReference>
<evidence type="ECO:0000256" key="6">
    <source>
        <dbReference type="ARBA" id="ARBA00022692"/>
    </source>
</evidence>
<feature type="domain" description="Pex N-terminal" evidence="17">
    <location>
        <begin position="29"/>
        <end position="254"/>
    </location>
</feature>
<dbReference type="EMBL" id="WIXE01021108">
    <property type="protein sequence ID" value="KAK5968716.1"/>
    <property type="molecule type" value="Genomic_DNA"/>
</dbReference>
<dbReference type="Pfam" id="PF04757">
    <property type="entry name" value="Pex2_Pex12"/>
    <property type="match status" value="1"/>
</dbReference>
<reference evidence="18 19" key="1">
    <citation type="submission" date="2019-10" db="EMBL/GenBank/DDBJ databases">
        <title>Assembly and Annotation for the nematode Trichostrongylus colubriformis.</title>
        <authorList>
            <person name="Martin J."/>
        </authorList>
    </citation>
    <scope>NUCLEOTIDE SEQUENCE [LARGE SCALE GENOMIC DNA]</scope>
    <source>
        <strain evidence="18">G859</strain>
        <tissue evidence="18">Whole worm</tissue>
    </source>
</reference>
<evidence type="ECO:0000256" key="14">
    <source>
        <dbReference type="ARBA" id="ARBA00029692"/>
    </source>
</evidence>
<dbReference type="Gene3D" id="3.30.40.10">
    <property type="entry name" value="Zinc/RING finger domain, C3HC4 (zinc finger)"/>
    <property type="match status" value="1"/>
</dbReference>
<dbReference type="Proteomes" id="UP001331761">
    <property type="component" value="Unassembled WGS sequence"/>
</dbReference>
<keyword evidence="11 16" id="KW-1133">Transmembrane helix</keyword>
<keyword evidence="6 16" id="KW-0812">Transmembrane</keyword>
<comment type="caution">
    <text evidence="18">The sequence shown here is derived from an EMBL/GenBank/DDBJ whole genome shotgun (WGS) entry which is preliminary data.</text>
</comment>
<dbReference type="PANTHER" id="PTHR12888">
    <property type="entry name" value="PEROXISOME ASSEMBLY PROTEIN 12 PEROXIN-12"/>
    <property type="match status" value="1"/>
</dbReference>
<dbReference type="AlphaFoldDB" id="A0AAN8ID39"/>
<dbReference type="GO" id="GO:0005778">
    <property type="term" value="C:peroxisomal membrane"/>
    <property type="evidence" value="ECO:0007669"/>
    <property type="project" value="UniProtKB-SubCell"/>
</dbReference>
<dbReference type="SUPFAM" id="SSF57850">
    <property type="entry name" value="RING/U-box"/>
    <property type="match status" value="1"/>
</dbReference>
<dbReference type="GO" id="GO:1990429">
    <property type="term" value="C:peroxisomal importomer complex"/>
    <property type="evidence" value="ECO:0007669"/>
    <property type="project" value="TreeGrafter"/>
</dbReference>
<dbReference type="GO" id="GO:0008270">
    <property type="term" value="F:zinc ion binding"/>
    <property type="evidence" value="ECO:0007669"/>
    <property type="project" value="UniProtKB-KW"/>
</dbReference>
<dbReference type="PANTHER" id="PTHR12888:SF0">
    <property type="entry name" value="PEROXISOME ASSEMBLY PROTEIN 12"/>
    <property type="match status" value="1"/>
</dbReference>
<comment type="pathway">
    <text evidence="2">Protein modification; protein ubiquitination.</text>
</comment>
<accession>A0AAN8ID39</accession>
<dbReference type="GO" id="GO:0006513">
    <property type="term" value="P:protein monoubiquitination"/>
    <property type="evidence" value="ECO:0007669"/>
    <property type="project" value="TreeGrafter"/>
</dbReference>
<evidence type="ECO:0000256" key="5">
    <source>
        <dbReference type="ARBA" id="ARBA00022448"/>
    </source>
</evidence>
<evidence type="ECO:0000256" key="15">
    <source>
        <dbReference type="PIRNR" id="PIRNR038074"/>
    </source>
</evidence>
<dbReference type="InterPro" id="IPR017375">
    <property type="entry name" value="PEX12"/>
</dbReference>
<organism evidence="18 19">
    <name type="scientific">Trichostrongylus colubriformis</name>
    <name type="common">Black scour worm</name>
    <dbReference type="NCBI Taxonomy" id="6319"/>
    <lineage>
        <taxon>Eukaryota</taxon>
        <taxon>Metazoa</taxon>
        <taxon>Ecdysozoa</taxon>
        <taxon>Nematoda</taxon>
        <taxon>Chromadorea</taxon>
        <taxon>Rhabditida</taxon>
        <taxon>Rhabditina</taxon>
        <taxon>Rhabditomorpha</taxon>
        <taxon>Strongyloidea</taxon>
        <taxon>Trichostrongylidae</taxon>
        <taxon>Trichostrongylus</taxon>
    </lineage>
</organism>
<keyword evidence="12 15" id="KW-0472">Membrane</keyword>
<dbReference type="GO" id="GO:0016558">
    <property type="term" value="P:protein import into peroxisome matrix"/>
    <property type="evidence" value="ECO:0007669"/>
    <property type="project" value="UniProtKB-UniRule"/>
</dbReference>
<keyword evidence="8" id="KW-0863">Zinc-finger</keyword>
<name>A0AAN8ID39_TRICO</name>
<evidence type="ECO:0000313" key="19">
    <source>
        <dbReference type="Proteomes" id="UP001331761"/>
    </source>
</evidence>
<evidence type="ECO:0000256" key="2">
    <source>
        <dbReference type="ARBA" id="ARBA00004906"/>
    </source>
</evidence>
<dbReference type="PIRSF" id="PIRSF038074">
    <property type="entry name" value="Peroxisome_assembly_p12"/>
    <property type="match status" value="1"/>
</dbReference>
<evidence type="ECO:0000256" key="4">
    <source>
        <dbReference type="ARBA" id="ARBA00018980"/>
    </source>
</evidence>
<evidence type="ECO:0000256" key="8">
    <source>
        <dbReference type="ARBA" id="ARBA00022771"/>
    </source>
</evidence>
<dbReference type="InterPro" id="IPR006845">
    <property type="entry name" value="Pex_N"/>
</dbReference>
<keyword evidence="9" id="KW-0862">Zinc</keyword>
<evidence type="ECO:0000256" key="16">
    <source>
        <dbReference type="SAM" id="Phobius"/>
    </source>
</evidence>
<evidence type="ECO:0000256" key="11">
    <source>
        <dbReference type="ARBA" id="ARBA00022989"/>
    </source>
</evidence>
<evidence type="ECO:0000256" key="1">
    <source>
        <dbReference type="ARBA" id="ARBA00004585"/>
    </source>
</evidence>
<gene>
    <name evidence="18" type="ORF">GCK32_000320</name>
</gene>
<protein>
    <recommendedName>
        <fullName evidence="4 15">Peroxisome assembly protein 12</fullName>
    </recommendedName>
    <alternativeName>
        <fullName evidence="14 15">Peroxin-12</fullName>
    </alternativeName>
</protein>
<evidence type="ECO:0000256" key="12">
    <source>
        <dbReference type="ARBA" id="ARBA00023136"/>
    </source>
</evidence>
<evidence type="ECO:0000256" key="9">
    <source>
        <dbReference type="ARBA" id="ARBA00022833"/>
    </source>
</evidence>
<evidence type="ECO:0000259" key="17">
    <source>
        <dbReference type="Pfam" id="PF04757"/>
    </source>
</evidence>
<dbReference type="CDD" id="cd16451">
    <property type="entry name" value="mRING_PEX12"/>
    <property type="match status" value="1"/>
</dbReference>
<proteinExistence type="inferred from homology"/>
<keyword evidence="7" id="KW-0479">Metal-binding</keyword>
<comment type="subcellular location">
    <subcellularLocation>
        <location evidence="1">Peroxisome membrane</location>
        <topology evidence="1">Multi-pass membrane protein</topology>
    </subcellularLocation>
</comment>
<feature type="transmembrane region" description="Helical" evidence="16">
    <location>
        <begin position="226"/>
        <end position="252"/>
    </location>
</feature>
<sequence>MSSTLRASHLASFQHAVGDQPSIFDILSQESLMTSLKPAMGHLIKFLAMVYSQRFYTAHRYYDELYMLFDLILQNQFLKKYGASFSENFYGMKRICFATGKSPSALSSRIRNLMLLVLWPYVRDKFDKWHAEWTERLRYTSAVTKDVRIRCAKIFLRMWPLVKALLTFATAVLQLGYLLNRSTIHSPFLILAGVRLEKLTQQDMESFDKIPMHLQSSGILNRLWRYILALPGVFTQLFGYGLFFVQFIDFIYNSDLGSQMTKKHAYGRIPPAPHKLLTESSVQLLDTSKCPLCLKRRRNDTALSVSGYVFCFTCIDRHVKAFKTCPVTGVPASPNELIRLYIPSNSVDYNS</sequence>
<keyword evidence="5" id="KW-0813">Transport</keyword>
<comment type="similarity">
    <text evidence="3 15">Belongs to the pex2/pex10/pex12 family.</text>
</comment>
<evidence type="ECO:0000256" key="3">
    <source>
        <dbReference type="ARBA" id="ARBA00008704"/>
    </source>
</evidence>
<feature type="transmembrane region" description="Helical" evidence="16">
    <location>
        <begin position="158"/>
        <end position="179"/>
    </location>
</feature>
<keyword evidence="19" id="KW-1185">Reference proteome</keyword>
<evidence type="ECO:0000256" key="7">
    <source>
        <dbReference type="ARBA" id="ARBA00022723"/>
    </source>
</evidence>
<keyword evidence="10" id="KW-0653">Protein transport</keyword>
<dbReference type="InterPro" id="IPR013083">
    <property type="entry name" value="Znf_RING/FYVE/PHD"/>
</dbReference>
<evidence type="ECO:0000256" key="10">
    <source>
        <dbReference type="ARBA" id="ARBA00022927"/>
    </source>
</evidence>
<comment type="function">
    <text evidence="15">Component of a retrotranslocation channel required for peroxisome organization by mediating export of the PEX5 receptor from peroxisomes to the cytosol, thereby promoting PEX5 recycling.</text>
</comment>
<evidence type="ECO:0000256" key="13">
    <source>
        <dbReference type="ARBA" id="ARBA00023140"/>
    </source>
</evidence>